<evidence type="ECO:0000313" key="2">
    <source>
        <dbReference type="Proteomes" id="UP000199256"/>
    </source>
</evidence>
<accession>A0A1H7HXL3</accession>
<organism evidence="1 2">
    <name type="scientific">Ectothiorhodospira marina</name>
    <dbReference type="NCBI Taxonomy" id="1396821"/>
    <lineage>
        <taxon>Bacteria</taxon>
        <taxon>Pseudomonadati</taxon>
        <taxon>Pseudomonadota</taxon>
        <taxon>Gammaproteobacteria</taxon>
        <taxon>Chromatiales</taxon>
        <taxon>Ectothiorhodospiraceae</taxon>
        <taxon>Ectothiorhodospira</taxon>
    </lineage>
</organism>
<dbReference type="AlphaFoldDB" id="A0A1H7HXL3"/>
<evidence type="ECO:0000313" key="1">
    <source>
        <dbReference type="EMBL" id="SEK52965.1"/>
    </source>
</evidence>
<proteinExistence type="predicted"/>
<reference evidence="2" key="1">
    <citation type="submission" date="2016-10" db="EMBL/GenBank/DDBJ databases">
        <authorList>
            <person name="Varghese N."/>
            <person name="Submissions S."/>
        </authorList>
    </citation>
    <scope>NUCLEOTIDE SEQUENCE [LARGE SCALE GENOMIC DNA]</scope>
    <source>
        <strain evidence="2">DSM 241</strain>
    </source>
</reference>
<sequence>MALVKLVKLNNLQYNANRDPEFYRRPVGKEFRLQAVLNGTGSAKARFVAEGKTLCETQVRMPGTFDCRFHYDTAGTRVGTLSIEGNGETFSQDIRIDTTEHAWVG</sequence>
<name>A0A1H7HXL3_9GAMM</name>
<gene>
    <name evidence="1" type="ORF">SAMN05444515_102248</name>
</gene>
<keyword evidence="2" id="KW-1185">Reference proteome</keyword>
<dbReference type="OrthoDB" id="5295626at2"/>
<dbReference type="RefSeq" id="WP_090251092.1">
    <property type="nucleotide sequence ID" value="NZ_FOAA01000002.1"/>
</dbReference>
<dbReference type="EMBL" id="FOAA01000002">
    <property type="protein sequence ID" value="SEK52965.1"/>
    <property type="molecule type" value="Genomic_DNA"/>
</dbReference>
<protein>
    <submittedName>
        <fullName evidence="1">Uncharacterized protein</fullName>
    </submittedName>
</protein>
<dbReference type="Proteomes" id="UP000199256">
    <property type="component" value="Unassembled WGS sequence"/>
</dbReference>